<feature type="chain" id="PRO_5042915240" evidence="2">
    <location>
        <begin position="25"/>
        <end position="249"/>
    </location>
</feature>
<accession>A0AAP4DUE6</accession>
<dbReference type="EMBL" id="JAOWLV010000004">
    <property type="protein sequence ID" value="MDG4976817.1"/>
    <property type="molecule type" value="Genomic_DNA"/>
</dbReference>
<feature type="signal peptide" evidence="2">
    <location>
        <begin position="1"/>
        <end position="24"/>
    </location>
</feature>
<evidence type="ECO:0000313" key="4">
    <source>
        <dbReference type="Proteomes" id="UP001152598"/>
    </source>
</evidence>
<reference evidence="3" key="2">
    <citation type="journal article" date="2023" name="Food Microbiol.">
        <title>Evaluation of the fermentation potential of lactic acid bacteria isolated from herbs, fruits and vegetables as starter cultures in nut-based milk alternatives.</title>
        <authorList>
            <person name="Huang W."/>
            <person name="Dong A."/>
            <person name="Pham H.T."/>
            <person name="Zhou C."/>
            <person name="Huo Z."/>
            <person name="Watjen A.P."/>
            <person name="Prakash S."/>
            <person name="Bang-Berthelsen C.H."/>
            <person name="Turner M.S."/>
        </authorList>
    </citation>
    <scope>NUCLEOTIDE SEQUENCE</scope>
    <source>
        <strain evidence="3">54</strain>
    </source>
</reference>
<proteinExistence type="predicted"/>
<keyword evidence="1" id="KW-1133">Transmembrane helix</keyword>
<organism evidence="3 4">
    <name type="scientific">Lactococcus lactis</name>
    <dbReference type="NCBI Taxonomy" id="1358"/>
    <lineage>
        <taxon>Bacteria</taxon>
        <taxon>Bacillati</taxon>
        <taxon>Bacillota</taxon>
        <taxon>Bacilli</taxon>
        <taxon>Lactobacillales</taxon>
        <taxon>Streptococcaceae</taxon>
        <taxon>Lactococcus</taxon>
    </lineage>
</organism>
<comment type="caution">
    <text evidence="3">The sequence shown here is derived from an EMBL/GenBank/DDBJ whole genome shotgun (WGS) entry which is preliminary data.</text>
</comment>
<feature type="transmembrane region" description="Helical" evidence="1">
    <location>
        <begin position="224"/>
        <end position="243"/>
    </location>
</feature>
<dbReference type="Proteomes" id="UP001152598">
    <property type="component" value="Unassembled WGS sequence"/>
</dbReference>
<keyword evidence="1" id="KW-0812">Transmembrane</keyword>
<dbReference type="RefSeq" id="WP_187398349.1">
    <property type="nucleotide sequence ID" value="NZ_AP025700.1"/>
</dbReference>
<dbReference type="AlphaFoldDB" id="A0AAP4DUE6"/>
<dbReference type="InterPro" id="IPR026409">
    <property type="entry name" value="Firmicu_CTERM"/>
</dbReference>
<gene>
    <name evidence="3" type="ORF">OGZ50_08745</name>
</gene>
<evidence type="ECO:0000256" key="2">
    <source>
        <dbReference type="SAM" id="SignalP"/>
    </source>
</evidence>
<evidence type="ECO:0000256" key="1">
    <source>
        <dbReference type="SAM" id="Phobius"/>
    </source>
</evidence>
<protein>
    <submittedName>
        <fullName evidence="3">Firmicu-CTERM sorting domain-containing protein</fullName>
    </submittedName>
</protein>
<evidence type="ECO:0000313" key="3">
    <source>
        <dbReference type="EMBL" id="MDG4976817.1"/>
    </source>
</evidence>
<reference evidence="3" key="1">
    <citation type="submission" date="2022-10" db="EMBL/GenBank/DDBJ databases">
        <authorList>
            <person name="Turner M.S."/>
            <person name="Huang W."/>
        </authorList>
    </citation>
    <scope>NUCLEOTIDE SEQUENCE</scope>
    <source>
        <strain evidence="3">54</strain>
    </source>
</reference>
<name>A0AAP4DUE6_9LACT</name>
<keyword evidence="2" id="KW-0732">Signal</keyword>
<dbReference type="NCBIfam" id="TIGR04145">
    <property type="entry name" value="Firmicu_CTERM"/>
    <property type="match status" value="1"/>
</dbReference>
<sequence>MKKKVIYLILTLTLLMTLQSKINADNFEYNNGDLKIRIDGNFSDWNSFPETIISQWNPTDKVNQRIAYKYGRLVSDSDNIYFYIRMAEAGSNTWMVPAVYLLKVGTTTFALQLANQNGDSVSIDSNSIPIDSIKEYKLRAQTQGGSSKTISTSDSVIQDANAKAIIKRTSNSSSDNQTGFTDEMEVRIPFKDLGLTNSNMSQIITLQNYSLGNQALSTSGGSTGPFLLTVLGGVIAIIGALTYRKKLKN</sequence>
<keyword evidence="1" id="KW-0472">Membrane</keyword>